<protein>
    <submittedName>
        <fullName evidence="13">ATP-binding cassette, subfamily B</fullName>
    </submittedName>
</protein>
<dbReference type="PROSITE" id="PS50893">
    <property type="entry name" value="ABC_TRANSPORTER_2"/>
    <property type="match status" value="1"/>
</dbReference>
<dbReference type="Gene3D" id="3.40.50.300">
    <property type="entry name" value="P-loop containing nucleotide triphosphate hydrolases"/>
    <property type="match status" value="1"/>
</dbReference>
<dbReference type="PANTHER" id="PTHR43394:SF1">
    <property type="entry name" value="ATP-BINDING CASSETTE SUB-FAMILY B MEMBER 10, MITOCHONDRIAL"/>
    <property type="match status" value="1"/>
</dbReference>
<comment type="similarity">
    <text evidence="9">Belongs to the ABC transporter superfamily. Siderophore-Fe(3+) uptake transporter (SIUT) (TC 3.A.1.21) family.</text>
</comment>
<proteinExistence type="inferred from homology"/>
<dbReference type="CDD" id="cd18548">
    <property type="entry name" value="ABC_6TM_Tm287_like"/>
    <property type="match status" value="1"/>
</dbReference>
<dbReference type="Proteomes" id="UP000183687">
    <property type="component" value="Unassembled WGS sequence"/>
</dbReference>
<evidence type="ECO:0000256" key="1">
    <source>
        <dbReference type="ARBA" id="ARBA00004429"/>
    </source>
</evidence>
<keyword evidence="2" id="KW-0813">Transport</keyword>
<feature type="transmembrane region" description="Helical" evidence="10">
    <location>
        <begin position="277"/>
        <end position="303"/>
    </location>
</feature>
<dbReference type="GO" id="GO:0005524">
    <property type="term" value="F:ATP binding"/>
    <property type="evidence" value="ECO:0007669"/>
    <property type="project" value="UniProtKB-KW"/>
</dbReference>
<keyword evidence="4 10" id="KW-0812">Transmembrane</keyword>
<name>A0AB38A4L2_9ACTN</name>
<evidence type="ECO:0000256" key="3">
    <source>
        <dbReference type="ARBA" id="ARBA00022475"/>
    </source>
</evidence>
<evidence type="ECO:0000256" key="6">
    <source>
        <dbReference type="ARBA" id="ARBA00022840"/>
    </source>
</evidence>
<evidence type="ECO:0000256" key="9">
    <source>
        <dbReference type="ARBA" id="ARBA00023455"/>
    </source>
</evidence>
<dbReference type="Gene3D" id="1.20.1560.10">
    <property type="entry name" value="ABC transporter type 1, transmembrane domain"/>
    <property type="match status" value="1"/>
</dbReference>
<feature type="domain" description="ABC transporter" evidence="11">
    <location>
        <begin position="338"/>
        <end position="576"/>
    </location>
</feature>
<keyword evidence="3" id="KW-1003">Cell membrane</keyword>
<evidence type="ECO:0000259" key="12">
    <source>
        <dbReference type="PROSITE" id="PS50929"/>
    </source>
</evidence>
<comment type="caution">
    <text evidence="13">The sequence shown here is derived from an EMBL/GenBank/DDBJ whole genome shotgun (WGS) entry which is preliminary data.</text>
</comment>
<feature type="transmembrane region" description="Helical" evidence="10">
    <location>
        <begin position="162"/>
        <end position="179"/>
    </location>
</feature>
<keyword evidence="8 10" id="KW-0472">Membrane</keyword>
<feature type="transmembrane region" description="Helical" evidence="10">
    <location>
        <begin position="20"/>
        <end position="38"/>
    </location>
</feature>
<dbReference type="Pfam" id="PF00664">
    <property type="entry name" value="ABC_membrane"/>
    <property type="match status" value="1"/>
</dbReference>
<dbReference type="PROSITE" id="PS50929">
    <property type="entry name" value="ABC_TM1F"/>
    <property type="match status" value="1"/>
</dbReference>
<dbReference type="GO" id="GO:0016887">
    <property type="term" value="F:ATP hydrolysis activity"/>
    <property type="evidence" value="ECO:0007669"/>
    <property type="project" value="InterPro"/>
</dbReference>
<keyword evidence="6 13" id="KW-0067">ATP-binding</keyword>
<dbReference type="AlphaFoldDB" id="A0AB38A4L2"/>
<evidence type="ECO:0000256" key="5">
    <source>
        <dbReference type="ARBA" id="ARBA00022741"/>
    </source>
</evidence>
<comment type="subcellular location">
    <subcellularLocation>
        <location evidence="1">Cell inner membrane</location>
        <topology evidence="1">Multi-pass membrane protein</topology>
    </subcellularLocation>
</comment>
<dbReference type="PANTHER" id="PTHR43394">
    <property type="entry name" value="ATP-DEPENDENT PERMEASE MDL1, MITOCHONDRIAL"/>
    <property type="match status" value="1"/>
</dbReference>
<sequence length="583" mass="63284">MRRLLQQFMKPYTSKAILGILTKMVEVVFEVLTPLVIARMIDHGVHTHNVAAVIGLGVLLLLFAAVSYCFTLICQKCASVCSQGIGTDIRNALYEHISQFSAAELDFFGTPSLVTRLTNDVNQIQLGIALGIRQLTRWPLLAIGSIIACFSLNVAFGAVALISTVLVSVIFFVIMRASIPFYKDMQNKLDTVSQITREALSGVRVIRAFRKDAYESKRFSAAAQNQAQIAIGVGKLSALLNPATFFVMYSAILIILWISAVWISGDTLPGSTLTQGQVIACVSYMTTTLISIGYLANLVIVFLRAWASSMRIAEVLDTHLSITVPSTRVELDCTAAALRFENVNFSYNAATHDEALALHDVSFSIQAGQTLGIIGGTGSGKSSLAQLICRLYDVTSGSISLFGTDIQAYPLQQLHELVGYVPQKTSLISGTIRSNLLWRNPAATDEQLWDALTVAQAQEFVAQKPNQLDSVVEAGGKNFSGGQRQRLTIARSLVQMPRIVVLDDAASALDFATDARLRAALANLGEEVTSIIISQRVSAVMHADAILVLDHGRVAGLGDHETLLRDCPIYREICLSQLSKEEV</sequence>
<dbReference type="InterPro" id="IPR036640">
    <property type="entry name" value="ABC1_TM_sf"/>
</dbReference>
<dbReference type="SMART" id="SM00382">
    <property type="entry name" value="AAA"/>
    <property type="match status" value="1"/>
</dbReference>
<dbReference type="InterPro" id="IPR017871">
    <property type="entry name" value="ABC_transporter-like_CS"/>
</dbReference>
<feature type="transmembrane region" description="Helical" evidence="10">
    <location>
        <begin position="245"/>
        <end position="265"/>
    </location>
</feature>
<dbReference type="EMBL" id="FNSH01000001">
    <property type="protein sequence ID" value="SEB41288.1"/>
    <property type="molecule type" value="Genomic_DNA"/>
</dbReference>
<feature type="transmembrane region" description="Helical" evidence="10">
    <location>
        <begin position="50"/>
        <end position="73"/>
    </location>
</feature>
<reference evidence="13 14" key="1">
    <citation type="submission" date="2016-10" db="EMBL/GenBank/DDBJ databases">
        <authorList>
            <person name="Varghese N."/>
            <person name="Submissions S."/>
        </authorList>
    </citation>
    <scope>NUCLEOTIDE SEQUENCE [LARGE SCALE GENOMIC DNA]</scope>
    <source>
        <strain evidence="13 14">DSM 20586</strain>
    </source>
</reference>
<gene>
    <name evidence="13" type="ORF">SAMN04489746_0131</name>
</gene>
<dbReference type="FunFam" id="3.40.50.300:FF:000221">
    <property type="entry name" value="Multidrug ABC transporter ATP-binding protein"/>
    <property type="match status" value="1"/>
</dbReference>
<dbReference type="RefSeq" id="WP_057001931.1">
    <property type="nucleotide sequence ID" value="NZ_FNSH01000001.1"/>
</dbReference>
<accession>A0AB38A4L2</accession>
<keyword evidence="5" id="KW-0547">Nucleotide-binding</keyword>
<evidence type="ECO:0000313" key="14">
    <source>
        <dbReference type="Proteomes" id="UP000183687"/>
    </source>
</evidence>
<evidence type="ECO:0000256" key="4">
    <source>
        <dbReference type="ARBA" id="ARBA00022692"/>
    </source>
</evidence>
<dbReference type="InterPro" id="IPR011527">
    <property type="entry name" value="ABC1_TM_dom"/>
</dbReference>
<dbReference type="Pfam" id="PF00005">
    <property type="entry name" value="ABC_tran"/>
    <property type="match status" value="1"/>
</dbReference>
<dbReference type="GO" id="GO:0005886">
    <property type="term" value="C:plasma membrane"/>
    <property type="evidence" value="ECO:0007669"/>
    <property type="project" value="UniProtKB-SubCell"/>
</dbReference>
<evidence type="ECO:0000256" key="10">
    <source>
        <dbReference type="SAM" id="Phobius"/>
    </source>
</evidence>
<evidence type="ECO:0000313" key="13">
    <source>
        <dbReference type="EMBL" id="SEB41288.1"/>
    </source>
</evidence>
<dbReference type="GO" id="GO:0015421">
    <property type="term" value="F:ABC-type oligopeptide transporter activity"/>
    <property type="evidence" value="ECO:0007669"/>
    <property type="project" value="TreeGrafter"/>
</dbReference>
<evidence type="ECO:0000256" key="7">
    <source>
        <dbReference type="ARBA" id="ARBA00022989"/>
    </source>
</evidence>
<evidence type="ECO:0000259" key="11">
    <source>
        <dbReference type="PROSITE" id="PS50893"/>
    </source>
</evidence>
<evidence type="ECO:0000256" key="2">
    <source>
        <dbReference type="ARBA" id="ARBA00022448"/>
    </source>
</evidence>
<dbReference type="InterPro" id="IPR039421">
    <property type="entry name" value="Type_1_exporter"/>
</dbReference>
<evidence type="ECO:0000256" key="8">
    <source>
        <dbReference type="ARBA" id="ARBA00023136"/>
    </source>
</evidence>
<feature type="domain" description="ABC transmembrane type-1" evidence="12">
    <location>
        <begin position="17"/>
        <end position="304"/>
    </location>
</feature>
<organism evidence="13 14">
    <name type="scientific">Atopobium minutum</name>
    <dbReference type="NCBI Taxonomy" id="1381"/>
    <lineage>
        <taxon>Bacteria</taxon>
        <taxon>Bacillati</taxon>
        <taxon>Actinomycetota</taxon>
        <taxon>Coriobacteriia</taxon>
        <taxon>Coriobacteriales</taxon>
        <taxon>Atopobiaceae</taxon>
        <taxon>Atopobium</taxon>
    </lineage>
</organism>
<dbReference type="InterPro" id="IPR027417">
    <property type="entry name" value="P-loop_NTPase"/>
</dbReference>
<dbReference type="SUPFAM" id="SSF90123">
    <property type="entry name" value="ABC transporter transmembrane region"/>
    <property type="match status" value="1"/>
</dbReference>
<keyword evidence="7 10" id="KW-1133">Transmembrane helix</keyword>
<dbReference type="InterPro" id="IPR003593">
    <property type="entry name" value="AAA+_ATPase"/>
</dbReference>
<dbReference type="SUPFAM" id="SSF52540">
    <property type="entry name" value="P-loop containing nucleoside triphosphate hydrolases"/>
    <property type="match status" value="1"/>
</dbReference>
<dbReference type="InterPro" id="IPR003439">
    <property type="entry name" value="ABC_transporter-like_ATP-bd"/>
</dbReference>
<dbReference type="PROSITE" id="PS00211">
    <property type="entry name" value="ABC_TRANSPORTER_1"/>
    <property type="match status" value="1"/>
</dbReference>